<evidence type="ECO:0000313" key="1">
    <source>
        <dbReference type="EMBL" id="CAD9388813.1"/>
    </source>
</evidence>
<dbReference type="EMBL" id="HBGS01011630">
    <property type="protein sequence ID" value="CAD9388813.1"/>
    <property type="molecule type" value="Transcribed_RNA"/>
</dbReference>
<dbReference type="PANTHER" id="PTHR47474">
    <property type="entry name" value="TYROSINE-PROTEIN PHOSPHATASE RLPH2"/>
    <property type="match status" value="1"/>
</dbReference>
<accession>A0A7S2B8U3</accession>
<organism evidence="1">
    <name type="scientific">Octactis speculum</name>
    <dbReference type="NCBI Taxonomy" id="3111310"/>
    <lineage>
        <taxon>Eukaryota</taxon>
        <taxon>Sar</taxon>
        <taxon>Stramenopiles</taxon>
        <taxon>Ochrophyta</taxon>
        <taxon>Dictyochophyceae</taxon>
        <taxon>Dictyochales</taxon>
        <taxon>Dictyochaceae</taxon>
        <taxon>Octactis</taxon>
    </lineage>
</organism>
<name>A0A7S2B8U3_9STRA</name>
<dbReference type="InterPro" id="IPR029052">
    <property type="entry name" value="Metallo-depent_PP-like"/>
</dbReference>
<dbReference type="Gene3D" id="3.60.21.10">
    <property type="match status" value="1"/>
</dbReference>
<sequence length="285" mass="31127">MAAFLGALPGTVPPGFELDSTRNPKYEWGFWPYPVEGGMHYQGRRWGGSEVYEASKTFQSYGVKWSPFDQRNREELLKAVPQSHKDFLSGLLWVHEHKVWFPPSTASATATGQAEERRVIAVHAGLAAGKTEPQLEALRSRAVEARVLQPEFGRFEAFSGRGAVTRLPADLERNWALGASPGASARGGDSSRCTAAAAVDEPPVRSVLISGHHGYKHISDNGERVIIDTGGGTLAGDLEAVVVPSYTVVCHTTDDDRHRPWTSRNPQRKAKDLLLLEIPSGDMAM</sequence>
<proteinExistence type="predicted"/>
<protein>
    <submittedName>
        <fullName evidence="1">Uncharacterized protein</fullName>
    </submittedName>
</protein>
<dbReference type="PANTHER" id="PTHR47474:SF1">
    <property type="entry name" value="TYROSINE-PROTEIN PHOSPHATASE RLPH2"/>
    <property type="match status" value="1"/>
</dbReference>
<reference evidence="1" key="1">
    <citation type="submission" date="2021-01" db="EMBL/GenBank/DDBJ databases">
        <authorList>
            <person name="Corre E."/>
            <person name="Pelletier E."/>
            <person name="Niang G."/>
            <person name="Scheremetjew M."/>
            <person name="Finn R."/>
            <person name="Kale V."/>
            <person name="Holt S."/>
            <person name="Cochrane G."/>
            <person name="Meng A."/>
            <person name="Brown T."/>
            <person name="Cohen L."/>
        </authorList>
    </citation>
    <scope>NUCLEOTIDE SEQUENCE</scope>
    <source>
        <strain evidence="1">CCMP1381</strain>
    </source>
</reference>
<gene>
    <name evidence="1" type="ORF">DSPE1174_LOCUS6103</name>
</gene>
<dbReference type="AlphaFoldDB" id="A0A7S2B8U3"/>